<protein>
    <recommendedName>
        <fullName evidence="3">Purine nucleoside permease</fullName>
    </recommendedName>
</protein>
<dbReference type="PANTHER" id="PTHR38643">
    <property type="entry name" value="PURINE NUCLEOSIDE PERMEASE C285.05-RELATED"/>
    <property type="match status" value="1"/>
</dbReference>
<dbReference type="PANTHER" id="PTHR38643:SF1">
    <property type="entry name" value="PURINE NUCLEOSIDE PERMEASE C285.05-RELATED"/>
    <property type="match status" value="1"/>
</dbReference>
<dbReference type="InterPro" id="IPR009486">
    <property type="entry name" value="Pur_nuclsid_perm"/>
</dbReference>
<evidence type="ECO:0000313" key="2">
    <source>
        <dbReference type="Proteomes" id="UP001213623"/>
    </source>
</evidence>
<dbReference type="GO" id="GO:0005783">
    <property type="term" value="C:endoplasmic reticulum"/>
    <property type="evidence" value="ECO:0007669"/>
    <property type="project" value="TreeGrafter"/>
</dbReference>
<gene>
    <name evidence="1" type="ORF">MNAN1_003722</name>
</gene>
<dbReference type="GO" id="GO:0055085">
    <property type="term" value="P:transmembrane transport"/>
    <property type="evidence" value="ECO:0007669"/>
    <property type="project" value="InterPro"/>
</dbReference>
<organism evidence="1 2">
    <name type="scientific">Malassezia nana</name>
    <dbReference type="NCBI Taxonomy" id="180528"/>
    <lineage>
        <taxon>Eukaryota</taxon>
        <taxon>Fungi</taxon>
        <taxon>Dikarya</taxon>
        <taxon>Basidiomycota</taxon>
        <taxon>Ustilaginomycotina</taxon>
        <taxon>Malasseziomycetes</taxon>
        <taxon>Malasseziales</taxon>
        <taxon>Malasseziaceae</taxon>
        <taxon>Malassezia</taxon>
    </lineage>
</organism>
<sequence length="267" mass="29472">MADAWTNNRNISFDRLIPIPGLSPLFPYISCTHDNDVCLATLGEGEINAASSMTALLYNSRFNLSQTYFLFNGIAGINPSMGTIGSVGFPQYAVQFGLQYGLDGREVPSNWTASFWNYGTSQPNEYPGWFYGTEVFGLNTALRDKILPIVSKVVLNDTETVKEHRAIFHDSPARDPPAVFQGDVMTSDLYYTGKMFGAMASNLTLILTNGTGSYALTAQEDNAVLETLVRAHHTGFADFGRAIMYRTASDFDRGTCIFTYESSPRHE</sequence>
<accession>A0AAF0EPU1</accession>
<keyword evidence="2" id="KW-1185">Reference proteome</keyword>
<proteinExistence type="predicted"/>
<evidence type="ECO:0008006" key="3">
    <source>
        <dbReference type="Google" id="ProtNLM"/>
    </source>
</evidence>
<name>A0AAF0EPU1_9BASI</name>
<dbReference type="Proteomes" id="UP001213623">
    <property type="component" value="Chromosome 7"/>
</dbReference>
<evidence type="ECO:0000313" key="1">
    <source>
        <dbReference type="EMBL" id="WFD28709.1"/>
    </source>
</evidence>
<reference evidence="1" key="1">
    <citation type="submission" date="2023-03" db="EMBL/GenBank/DDBJ databases">
        <title>Mating type loci evolution in Malassezia.</title>
        <authorList>
            <person name="Coelho M.A."/>
        </authorList>
    </citation>
    <scope>NUCLEOTIDE SEQUENCE</scope>
    <source>
        <strain evidence="1">CBS 9557</strain>
    </source>
</reference>
<dbReference type="EMBL" id="CP119898">
    <property type="protein sequence ID" value="WFD28709.1"/>
    <property type="molecule type" value="Genomic_DNA"/>
</dbReference>
<dbReference type="Pfam" id="PF06516">
    <property type="entry name" value="NUP"/>
    <property type="match status" value="1"/>
</dbReference>
<dbReference type="AlphaFoldDB" id="A0AAF0EPU1"/>